<feature type="compositionally biased region" description="Basic and acidic residues" evidence="1">
    <location>
        <begin position="1"/>
        <end position="17"/>
    </location>
</feature>
<protein>
    <submittedName>
        <fullName evidence="2">Uncharacterized protein</fullName>
    </submittedName>
</protein>
<feature type="region of interest" description="Disordered" evidence="1">
    <location>
        <begin position="42"/>
        <end position="65"/>
    </location>
</feature>
<dbReference type="AlphaFoldDB" id="A0ABD3NS28"/>
<dbReference type="Proteomes" id="UP001530315">
    <property type="component" value="Unassembled WGS sequence"/>
</dbReference>
<comment type="caution">
    <text evidence="2">The sequence shown here is derived from an EMBL/GenBank/DDBJ whole genome shotgun (WGS) entry which is preliminary data.</text>
</comment>
<gene>
    <name evidence="2" type="ORF">ACHAW5_005193</name>
</gene>
<sequence length="65" mass="7710">MKRQRRQEEDDALAKEGKNKRKYNSSSVEVDVMEEDMEVYRLSKGRGADDPMASMDDERFLDYMK</sequence>
<proteinExistence type="predicted"/>
<accession>A0ABD3NS28</accession>
<reference evidence="2 3" key="1">
    <citation type="submission" date="2024-10" db="EMBL/GenBank/DDBJ databases">
        <title>Updated reference genomes for cyclostephanoid diatoms.</title>
        <authorList>
            <person name="Roberts W.R."/>
            <person name="Alverson A.J."/>
        </authorList>
    </citation>
    <scope>NUCLEOTIDE SEQUENCE [LARGE SCALE GENOMIC DNA]</scope>
    <source>
        <strain evidence="2 3">AJA276-08</strain>
    </source>
</reference>
<evidence type="ECO:0000256" key="1">
    <source>
        <dbReference type="SAM" id="MobiDB-lite"/>
    </source>
</evidence>
<name>A0ABD3NS28_9STRA</name>
<evidence type="ECO:0000313" key="2">
    <source>
        <dbReference type="EMBL" id="KAL3776490.1"/>
    </source>
</evidence>
<keyword evidence="3" id="KW-1185">Reference proteome</keyword>
<dbReference type="EMBL" id="JALLAZ020001350">
    <property type="protein sequence ID" value="KAL3776490.1"/>
    <property type="molecule type" value="Genomic_DNA"/>
</dbReference>
<feature type="compositionally biased region" description="Basic and acidic residues" evidence="1">
    <location>
        <begin position="56"/>
        <end position="65"/>
    </location>
</feature>
<feature type="region of interest" description="Disordered" evidence="1">
    <location>
        <begin position="1"/>
        <end position="30"/>
    </location>
</feature>
<organism evidence="2 3">
    <name type="scientific">Stephanodiscus triporus</name>
    <dbReference type="NCBI Taxonomy" id="2934178"/>
    <lineage>
        <taxon>Eukaryota</taxon>
        <taxon>Sar</taxon>
        <taxon>Stramenopiles</taxon>
        <taxon>Ochrophyta</taxon>
        <taxon>Bacillariophyta</taxon>
        <taxon>Coscinodiscophyceae</taxon>
        <taxon>Thalassiosirophycidae</taxon>
        <taxon>Stephanodiscales</taxon>
        <taxon>Stephanodiscaceae</taxon>
        <taxon>Stephanodiscus</taxon>
    </lineage>
</organism>
<evidence type="ECO:0000313" key="3">
    <source>
        <dbReference type="Proteomes" id="UP001530315"/>
    </source>
</evidence>